<sequence length="377" mass="43369">MSGELRGIATIMYFVAVLMQTSWDVISTWIKYTENFIEIPDTGVVMSKPFTLWSLQHQQIAKSIDYVECVTLSMQTGLLFLMQCFWHYLSRTVAKKTFMSSLEFRFYIIWAFASMAVFPILQWHYRHDATKREVIPQLAYSTEGIRTHMRFKRLVKLTRSVKDGPEYVLEKIIYFKDMNFLQTITLYVFSISLGILCVDGLTETKTINLNKFASDLLISNLDACSIILWIIGISIFQPRRSITEIEESIITESQRTYGGAASSTINRFDDQQASSQSIQCATNFTENGNHSQFVRDQFSKCMSPIEVERPVTDEEIDGYLNMIDLKSKHYNMKPTVSAPFGALPPLPKGHPKYIKSNWNACAHRLDPIIEKDSRECL</sequence>
<keyword evidence="1" id="KW-0472">Membrane</keyword>
<evidence type="ECO:0000313" key="3">
    <source>
        <dbReference type="Proteomes" id="UP000716291"/>
    </source>
</evidence>
<keyword evidence="1" id="KW-0812">Transmembrane</keyword>
<name>A0A9P6XJE6_RHIOR</name>
<feature type="transmembrane region" description="Helical" evidence="1">
    <location>
        <begin position="104"/>
        <end position="123"/>
    </location>
</feature>
<accession>A0A9P6XJE6</accession>
<reference evidence="2" key="1">
    <citation type="journal article" date="2020" name="Microb. Genom.">
        <title>Genetic diversity of clinical and environmental Mucorales isolates obtained from an investigation of mucormycosis cases among solid organ transplant recipients.</title>
        <authorList>
            <person name="Nguyen M.H."/>
            <person name="Kaul D."/>
            <person name="Muto C."/>
            <person name="Cheng S.J."/>
            <person name="Richter R.A."/>
            <person name="Bruno V.M."/>
            <person name="Liu G."/>
            <person name="Beyhan S."/>
            <person name="Sundermann A.J."/>
            <person name="Mounaud S."/>
            <person name="Pasculle A.W."/>
            <person name="Nierman W.C."/>
            <person name="Driscoll E."/>
            <person name="Cumbie R."/>
            <person name="Clancy C.J."/>
            <person name="Dupont C.L."/>
        </authorList>
    </citation>
    <scope>NUCLEOTIDE SEQUENCE</scope>
    <source>
        <strain evidence="2">GL11</strain>
    </source>
</reference>
<dbReference type="EMBL" id="JAANQT010000048">
    <property type="protein sequence ID" value="KAG1315357.1"/>
    <property type="molecule type" value="Genomic_DNA"/>
</dbReference>
<feature type="transmembrane region" description="Helical" evidence="1">
    <location>
        <begin position="179"/>
        <end position="196"/>
    </location>
</feature>
<dbReference type="AlphaFoldDB" id="A0A9P6XJE6"/>
<evidence type="ECO:0000313" key="2">
    <source>
        <dbReference type="EMBL" id="KAG1315357.1"/>
    </source>
</evidence>
<dbReference type="Proteomes" id="UP000716291">
    <property type="component" value="Unassembled WGS sequence"/>
</dbReference>
<feature type="transmembrane region" description="Helical" evidence="1">
    <location>
        <begin position="216"/>
        <end position="236"/>
    </location>
</feature>
<dbReference type="OrthoDB" id="2384193at2759"/>
<gene>
    <name evidence="2" type="ORF">G6F64_000736</name>
</gene>
<comment type="caution">
    <text evidence="2">The sequence shown here is derived from an EMBL/GenBank/DDBJ whole genome shotgun (WGS) entry which is preliminary data.</text>
</comment>
<proteinExistence type="predicted"/>
<keyword evidence="1" id="KW-1133">Transmembrane helix</keyword>
<keyword evidence="3" id="KW-1185">Reference proteome</keyword>
<protein>
    <submittedName>
        <fullName evidence="2">Uncharacterized protein</fullName>
    </submittedName>
</protein>
<organism evidence="2 3">
    <name type="scientific">Rhizopus oryzae</name>
    <name type="common">Mucormycosis agent</name>
    <name type="synonym">Rhizopus arrhizus var. delemar</name>
    <dbReference type="NCBI Taxonomy" id="64495"/>
    <lineage>
        <taxon>Eukaryota</taxon>
        <taxon>Fungi</taxon>
        <taxon>Fungi incertae sedis</taxon>
        <taxon>Mucoromycota</taxon>
        <taxon>Mucoromycotina</taxon>
        <taxon>Mucoromycetes</taxon>
        <taxon>Mucorales</taxon>
        <taxon>Mucorineae</taxon>
        <taxon>Rhizopodaceae</taxon>
        <taxon>Rhizopus</taxon>
    </lineage>
</organism>
<evidence type="ECO:0000256" key="1">
    <source>
        <dbReference type="SAM" id="Phobius"/>
    </source>
</evidence>